<keyword evidence="14" id="KW-1185">Reference proteome</keyword>
<feature type="transmembrane region" description="Helical" evidence="12">
    <location>
        <begin position="274"/>
        <end position="296"/>
    </location>
</feature>
<dbReference type="Pfam" id="PF01544">
    <property type="entry name" value="CorA"/>
    <property type="match status" value="1"/>
</dbReference>
<evidence type="ECO:0000256" key="12">
    <source>
        <dbReference type="SAM" id="Phobius"/>
    </source>
</evidence>
<dbReference type="PANTHER" id="PTHR46494:SF3">
    <property type="entry name" value="ZINC TRANSPORT PROTEIN ZNTB"/>
    <property type="match status" value="1"/>
</dbReference>
<keyword evidence="7" id="KW-0862">Zinc</keyword>
<keyword evidence="6 12" id="KW-0812">Transmembrane</keyword>
<sequence length="334" mass="36054">MTDTPPAGYSGFALNGPRRATALEGAALGQALEGAELAWAHLPFDPDAPAPQQDWMAAHVPGLDATTRTALTGETTRPRALAAGAGLMVVLRGVNLNAGAEPEDMVSCRIYLDARRIVTLARRPLRSIAALSERIAAGKGPETPGGFLHDLAEELILRIEDTLERLEDDTDALEDLVEAADLTAADATRARGEAARLRRAVLGMRRHIAPQRDALAAAAAALPDLIVKHDRRRLLEVQERHQRAVEELDAMAGRLTLVRDEIKAEQDERTNRNLYVLSVLSALFLPLGFLTGLLGINLGGIPGAESPWGFAAFCAILTVIFVLQVIVLMRMRRL</sequence>
<accession>A0ABY8LCW4</accession>
<keyword evidence="5" id="KW-0997">Cell inner membrane</keyword>
<feature type="transmembrane region" description="Helical" evidence="12">
    <location>
        <begin position="308"/>
        <end position="329"/>
    </location>
</feature>
<evidence type="ECO:0000256" key="6">
    <source>
        <dbReference type="ARBA" id="ARBA00022692"/>
    </source>
</evidence>
<dbReference type="SUPFAM" id="SSF143865">
    <property type="entry name" value="CorA soluble domain-like"/>
    <property type="match status" value="1"/>
</dbReference>
<evidence type="ECO:0000256" key="2">
    <source>
        <dbReference type="ARBA" id="ARBA00009765"/>
    </source>
</evidence>
<dbReference type="Gene3D" id="1.20.58.340">
    <property type="entry name" value="Magnesium transport protein CorA, transmembrane region"/>
    <property type="match status" value="2"/>
</dbReference>
<evidence type="ECO:0000256" key="4">
    <source>
        <dbReference type="ARBA" id="ARBA00022475"/>
    </source>
</evidence>
<dbReference type="EMBL" id="CP122537">
    <property type="protein sequence ID" value="WGH79163.1"/>
    <property type="molecule type" value="Genomic_DNA"/>
</dbReference>
<dbReference type="SUPFAM" id="SSF144083">
    <property type="entry name" value="Magnesium transport protein CorA, transmembrane region"/>
    <property type="match status" value="1"/>
</dbReference>
<evidence type="ECO:0000313" key="14">
    <source>
        <dbReference type="Proteomes" id="UP001243420"/>
    </source>
</evidence>
<comment type="subcellular location">
    <subcellularLocation>
        <location evidence="1">Cell membrane</location>
        <topology evidence="1">Multi-pass membrane protein</topology>
    </subcellularLocation>
</comment>
<keyword evidence="10 12" id="KW-0472">Membrane</keyword>
<dbReference type="CDD" id="cd12833">
    <property type="entry name" value="ZntB-like_1"/>
    <property type="match status" value="1"/>
</dbReference>
<evidence type="ECO:0000256" key="10">
    <source>
        <dbReference type="ARBA" id="ARBA00023136"/>
    </source>
</evidence>
<reference evidence="13 14" key="1">
    <citation type="submission" date="2023-04" db="EMBL/GenBank/DDBJ databases">
        <title>Jannaschia ovalis sp. nov., a marine bacterium isolated from sea tidal flat.</title>
        <authorList>
            <person name="Kwon D.Y."/>
            <person name="Kim J.-J."/>
        </authorList>
    </citation>
    <scope>NUCLEOTIDE SEQUENCE [LARGE SCALE GENOMIC DNA]</scope>
    <source>
        <strain evidence="13 14">GRR-S6-38</strain>
    </source>
</reference>
<feature type="coiled-coil region" evidence="11">
    <location>
        <begin position="149"/>
        <end position="183"/>
    </location>
</feature>
<dbReference type="Proteomes" id="UP001243420">
    <property type="component" value="Chromosome"/>
</dbReference>
<keyword evidence="9" id="KW-0406">Ion transport</keyword>
<dbReference type="InterPro" id="IPR002523">
    <property type="entry name" value="MgTranspt_CorA/ZnTranspt_ZntB"/>
</dbReference>
<evidence type="ECO:0000256" key="3">
    <source>
        <dbReference type="ARBA" id="ARBA00022448"/>
    </source>
</evidence>
<organism evidence="13 14">
    <name type="scientific">Jannaschia ovalis</name>
    <dbReference type="NCBI Taxonomy" id="3038773"/>
    <lineage>
        <taxon>Bacteria</taxon>
        <taxon>Pseudomonadati</taxon>
        <taxon>Pseudomonadota</taxon>
        <taxon>Alphaproteobacteria</taxon>
        <taxon>Rhodobacterales</taxon>
        <taxon>Roseobacteraceae</taxon>
        <taxon>Jannaschia</taxon>
    </lineage>
</organism>
<name>A0ABY8LCW4_9RHOB</name>
<evidence type="ECO:0000256" key="7">
    <source>
        <dbReference type="ARBA" id="ARBA00022833"/>
    </source>
</evidence>
<evidence type="ECO:0000256" key="9">
    <source>
        <dbReference type="ARBA" id="ARBA00023065"/>
    </source>
</evidence>
<keyword evidence="8 12" id="KW-1133">Transmembrane helix</keyword>
<gene>
    <name evidence="13" type="ORF">P8627_02555</name>
</gene>
<evidence type="ECO:0000256" key="8">
    <source>
        <dbReference type="ARBA" id="ARBA00022989"/>
    </source>
</evidence>
<comment type="similarity">
    <text evidence="2">Belongs to the CorA metal ion transporter (MIT) (TC 1.A.35) family.</text>
</comment>
<keyword evidence="11" id="KW-0175">Coiled coil</keyword>
<protein>
    <submittedName>
        <fullName evidence="13">Zinc transporter ZntB</fullName>
    </submittedName>
</protein>
<proteinExistence type="inferred from homology"/>
<dbReference type="PANTHER" id="PTHR46494">
    <property type="entry name" value="CORA FAMILY METAL ION TRANSPORTER (EUROFUNG)"/>
    <property type="match status" value="1"/>
</dbReference>
<dbReference type="Gene3D" id="3.30.460.20">
    <property type="entry name" value="CorA soluble domain-like"/>
    <property type="match status" value="1"/>
</dbReference>
<keyword evidence="4" id="KW-1003">Cell membrane</keyword>
<dbReference type="InterPro" id="IPR045863">
    <property type="entry name" value="CorA_TM1_TM2"/>
</dbReference>
<evidence type="ECO:0000256" key="5">
    <source>
        <dbReference type="ARBA" id="ARBA00022519"/>
    </source>
</evidence>
<evidence type="ECO:0000256" key="1">
    <source>
        <dbReference type="ARBA" id="ARBA00004651"/>
    </source>
</evidence>
<evidence type="ECO:0000313" key="13">
    <source>
        <dbReference type="EMBL" id="WGH79163.1"/>
    </source>
</evidence>
<dbReference type="RefSeq" id="WP_279965945.1">
    <property type="nucleotide sequence ID" value="NZ_CP122537.1"/>
</dbReference>
<evidence type="ECO:0000256" key="11">
    <source>
        <dbReference type="SAM" id="Coils"/>
    </source>
</evidence>
<keyword evidence="3" id="KW-0813">Transport</keyword>
<dbReference type="InterPro" id="IPR045861">
    <property type="entry name" value="CorA_cytoplasmic_dom"/>
</dbReference>